<feature type="transmembrane region" description="Helical" evidence="1">
    <location>
        <begin position="303"/>
        <end position="322"/>
    </location>
</feature>
<sequence length="406" mass="44756">MGRRAANACYLLAVVAINFTLFRPSPVDILFVTALLLSISSRQIVTRNMFIFLTLIGVWVFSLYTSSISLVANPEVAYYLLKISFAVSIGVCSSLIAAHWDAADLRRFLQVFVLATSAAATLGIAGYILGIEELMWDGRAKGFLDDPNMYGAFLLPGILACMYMLSKGERRGLYGPALAWIAFGLIVSFSRAAIVSGLLWGGVYYVFLNRRNLARASLYAGLGVAALCLLVLLGVLFVDGLGERLAERSTIAKEYDLGHGGRYSRYALSIPFILDNPFSMGLLEWERFFEEPIHNIWVSSFLNYGWLAGIAFTLLLMFSVSISARNFRQTGNEALLAVTVAWVAVISCAFLHEAERWRHLWMFTGLVWGLNARNFMPAGQASREEFRAEVGRGHAPSGLVPSPARA</sequence>
<feature type="transmembrane region" description="Helical" evidence="1">
    <location>
        <begin position="12"/>
        <end position="37"/>
    </location>
</feature>
<keyword evidence="1" id="KW-0812">Transmembrane</keyword>
<comment type="caution">
    <text evidence="2">The sequence shown here is derived from an EMBL/GenBank/DDBJ whole genome shotgun (WGS) entry which is preliminary data.</text>
</comment>
<organism evidence="2 3">
    <name type="scientific">Enterovirga aerilata</name>
    <dbReference type="NCBI Taxonomy" id="2730920"/>
    <lineage>
        <taxon>Bacteria</taxon>
        <taxon>Pseudomonadati</taxon>
        <taxon>Pseudomonadota</taxon>
        <taxon>Alphaproteobacteria</taxon>
        <taxon>Hyphomicrobiales</taxon>
        <taxon>Methylobacteriaceae</taxon>
        <taxon>Enterovirga</taxon>
    </lineage>
</organism>
<evidence type="ECO:0000256" key="1">
    <source>
        <dbReference type="SAM" id="Phobius"/>
    </source>
</evidence>
<accession>A0A849I7N8</accession>
<evidence type="ECO:0000313" key="3">
    <source>
        <dbReference type="Proteomes" id="UP000564885"/>
    </source>
</evidence>
<dbReference type="Proteomes" id="UP000564885">
    <property type="component" value="Unassembled WGS sequence"/>
</dbReference>
<dbReference type="AlphaFoldDB" id="A0A849I7N8"/>
<keyword evidence="1" id="KW-0472">Membrane</keyword>
<feature type="transmembrane region" description="Helical" evidence="1">
    <location>
        <begin position="219"/>
        <end position="242"/>
    </location>
</feature>
<proteinExistence type="predicted"/>
<name>A0A849I7N8_9HYPH</name>
<protein>
    <recommendedName>
        <fullName evidence="4">O-antigen ligase family protein</fullName>
    </recommendedName>
</protein>
<feature type="transmembrane region" description="Helical" evidence="1">
    <location>
        <begin position="334"/>
        <end position="352"/>
    </location>
</feature>
<keyword evidence="3" id="KW-1185">Reference proteome</keyword>
<feature type="transmembrane region" description="Helical" evidence="1">
    <location>
        <begin position="177"/>
        <end position="207"/>
    </location>
</feature>
<dbReference type="InterPro" id="IPR051533">
    <property type="entry name" value="WaaL-like"/>
</dbReference>
<dbReference type="PANTHER" id="PTHR37422">
    <property type="entry name" value="TEICHURONIC ACID BIOSYNTHESIS PROTEIN TUAE"/>
    <property type="match status" value="1"/>
</dbReference>
<evidence type="ECO:0000313" key="2">
    <source>
        <dbReference type="EMBL" id="NNM72037.1"/>
    </source>
</evidence>
<feature type="transmembrane region" description="Helical" evidence="1">
    <location>
        <begin position="76"/>
        <end position="96"/>
    </location>
</feature>
<gene>
    <name evidence="2" type="ORF">HJG44_06470</name>
</gene>
<feature type="transmembrane region" description="Helical" evidence="1">
    <location>
        <begin position="149"/>
        <end position="165"/>
    </location>
</feature>
<evidence type="ECO:0008006" key="4">
    <source>
        <dbReference type="Google" id="ProtNLM"/>
    </source>
</evidence>
<feature type="transmembrane region" description="Helical" evidence="1">
    <location>
        <begin position="108"/>
        <end position="129"/>
    </location>
</feature>
<reference evidence="2 3" key="1">
    <citation type="submission" date="2020-04" db="EMBL/GenBank/DDBJ databases">
        <title>Enterovirga sp. isolate from soil.</title>
        <authorList>
            <person name="Chea S."/>
            <person name="Kim D.-U."/>
        </authorList>
    </citation>
    <scope>NUCLEOTIDE SEQUENCE [LARGE SCALE GENOMIC DNA]</scope>
    <source>
        <strain evidence="2 3">DB1703</strain>
    </source>
</reference>
<dbReference type="PANTHER" id="PTHR37422:SF21">
    <property type="entry name" value="EXOQ-LIKE PROTEIN"/>
    <property type="match status" value="1"/>
</dbReference>
<keyword evidence="1" id="KW-1133">Transmembrane helix</keyword>
<feature type="transmembrane region" description="Helical" evidence="1">
    <location>
        <begin position="49"/>
        <end position="70"/>
    </location>
</feature>
<dbReference type="EMBL" id="JABEPP010000002">
    <property type="protein sequence ID" value="NNM72037.1"/>
    <property type="molecule type" value="Genomic_DNA"/>
</dbReference>